<feature type="region of interest" description="Disordered" evidence="11">
    <location>
        <begin position="108"/>
        <end position="133"/>
    </location>
</feature>
<evidence type="ECO:0000256" key="10">
    <source>
        <dbReference type="RuleBase" id="RU004008"/>
    </source>
</evidence>
<evidence type="ECO:0000256" key="5">
    <source>
        <dbReference type="ARBA" id="ARBA00023274"/>
    </source>
</evidence>
<evidence type="ECO:0000313" key="12">
    <source>
        <dbReference type="EMBL" id="KKW05856.1"/>
    </source>
</evidence>
<gene>
    <name evidence="7" type="primary">rplV</name>
    <name evidence="12" type="ORF">UY39_C0048G0007</name>
</gene>
<dbReference type="EMBL" id="LCPV01000048">
    <property type="protein sequence ID" value="KKW05856.1"/>
    <property type="molecule type" value="Genomic_DNA"/>
</dbReference>
<comment type="similarity">
    <text evidence="1 7 8">Belongs to the universal ribosomal protein uL22 family.</text>
</comment>
<dbReference type="Pfam" id="PF00237">
    <property type="entry name" value="Ribosomal_L22"/>
    <property type="match status" value="1"/>
</dbReference>
<dbReference type="InterPro" id="IPR036394">
    <property type="entry name" value="Ribosomal_uL22_sf"/>
</dbReference>
<keyword evidence="3 7" id="KW-0694">RNA-binding</keyword>
<dbReference type="Proteomes" id="UP000034589">
    <property type="component" value="Unassembled WGS sequence"/>
</dbReference>
<comment type="function">
    <text evidence="7">The globular domain of the protein is located near the polypeptide exit tunnel on the outside of the subunit, while an extended beta-hairpin is found that lines the wall of the exit tunnel in the center of the 70S ribosome.</text>
</comment>
<reference evidence="12 13" key="1">
    <citation type="journal article" date="2015" name="Nature">
        <title>rRNA introns, odd ribosomes, and small enigmatic genomes across a large radiation of phyla.</title>
        <authorList>
            <person name="Brown C.T."/>
            <person name="Hug L.A."/>
            <person name="Thomas B.C."/>
            <person name="Sharon I."/>
            <person name="Castelle C.J."/>
            <person name="Singh A."/>
            <person name="Wilkins M.J."/>
            <person name="Williams K.H."/>
            <person name="Banfield J.F."/>
        </authorList>
    </citation>
    <scope>NUCLEOTIDE SEQUENCE [LARGE SCALE GENOMIC DNA]</scope>
</reference>
<dbReference type="InterPro" id="IPR047867">
    <property type="entry name" value="Ribosomal_uL22_bac/org-type"/>
</dbReference>
<keyword evidence="4 7" id="KW-0689">Ribosomal protein</keyword>
<dbReference type="Gene3D" id="3.90.470.10">
    <property type="entry name" value="Ribosomal protein L22/L17"/>
    <property type="match status" value="1"/>
</dbReference>
<evidence type="ECO:0000256" key="1">
    <source>
        <dbReference type="ARBA" id="ARBA00009451"/>
    </source>
</evidence>
<dbReference type="NCBIfam" id="TIGR01044">
    <property type="entry name" value="rplV_bact"/>
    <property type="match status" value="1"/>
</dbReference>
<dbReference type="GO" id="GO:0006412">
    <property type="term" value="P:translation"/>
    <property type="evidence" value="ECO:0007669"/>
    <property type="project" value="UniProtKB-UniRule"/>
</dbReference>
<dbReference type="InterPro" id="IPR005727">
    <property type="entry name" value="Ribosomal_uL22_bac/chlpt-type"/>
</dbReference>
<evidence type="ECO:0000256" key="2">
    <source>
        <dbReference type="ARBA" id="ARBA00022730"/>
    </source>
</evidence>
<keyword evidence="2 7" id="KW-0699">rRNA-binding</keyword>
<dbReference type="GO" id="GO:0022625">
    <property type="term" value="C:cytosolic large ribosomal subunit"/>
    <property type="evidence" value="ECO:0007669"/>
    <property type="project" value="TreeGrafter"/>
</dbReference>
<dbReference type="PANTHER" id="PTHR13501">
    <property type="entry name" value="CHLOROPLAST 50S RIBOSOMAL PROTEIN L22-RELATED"/>
    <property type="match status" value="1"/>
</dbReference>
<proteinExistence type="inferred from homology"/>
<evidence type="ECO:0000256" key="3">
    <source>
        <dbReference type="ARBA" id="ARBA00022884"/>
    </source>
</evidence>
<evidence type="ECO:0000313" key="13">
    <source>
        <dbReference type="Proteomes" id="UP000034589"/>
    </source>
</evidence>
<dbReference type="SUPFAM" id="SSF54843">
    <property type="entry name" value="Ribosomal protein L22"/>
    <property type="match status" value="1"/>
</dbReference>
<sequence length="133" mass="14421">MRATLKNHHQSPRKVRLVVDLIRGKSVSSAREALRFLSKKSSPAVSKLLNSAVASAESAGHTSEGLFVKTVTVDKGSVMRRYRPFARGRAGTVRKIRSIIYIELGTTGKKAQGTRHKAQGKKQKPLASVSPSA</sequence>
<evidence type="ECO:0000256" key="4">
    <source>
        <dbReference type="ARBA" id="ARBA00022980"/>
    </source>
</evidence>
<evidence type="ECO:0000256" key="11">
    <source>
        <dbReference type="SAM" id="MobiDB-lite"/>
    </source>
</evidence>
<dbReference type="PATRIC" id="fig|1618675.3.peg.575"/>
<comment type="subunit">
    <text evidence="7 9">Part of the 50S ribosomal subunit.</text>
</comment>
<dbReference type="AlphaFoldDB" id="A0A0G1VHD4"/>
<dbReference type="GO" id="GO:0003735">
    <property type="term" value="F:structural constituent of ribosome"/>
    <property type="evidence" value="ECO:0007669"/>
    <property type="project" value="InterPro"/>
</dbReference>
<comment type="function">
    <text evidence="7 10">This protein binds specifically to 23S rRNA; its binding is stimulated by other ribosomal proteins, e.g., L4, L17, and L20. It is important during the early stages of 50S assembly. It makes multiple contacts with different domains of the 23S rRNA in the assembled 50S subunit and ribosome.</text>
</comment>
<evidence type="ECO:0000256" key="9">
    <source>
        <dbReference type="RuleBase" id="RU004006"/>
    </source>
</evidence>
<feature type="compositionally biased region" description="Basic residues" evidence="11">
    <location>
        <begin position="112"/>
        <end position="124"/>
    </location>
</feature>
<evidence type="ECO:0000256" key="7">
    <source>
        <dbReference type="HAMAP-Rule" id="MF_01331"/>
    </source>
</evidence>
<protein>
    <recommendedName>
        <fullName evidence="6 7">Large ribosomal subunit protein uL22</fullName>
    </recommendedName>
</protein>
<dbReference type="HAMAP" id="MF_01331_B">
    <property type="entry name" value="Ribosomal_uL22_B"/>
    <property type="match status" value="1"/>
</dbReference>
<organism evidence="12 13">
    <name type="scientific">Candidatus Kaiserbacteria bacterium GW2011_GWC2_49_12</name>
    <dbReference type="NCBI Taxonomy" id="1618675"/>
    <lineage>
        <taxon>Bacteria</taxon>
        <taxon>Candidatus Kaiseribacteriota</taxon>
    </lineage>
</organism>
<evidence type="ECO:0000256" key="8">
    <source>
        <dbReference type="RuleBase" id="RU004005"/>
    </source>
</evidence>
<dbReference type="InterPro" id="IPR001063">
    <property type="entry name" value="Ribosomal_uL22"/>
</dbReference>
<comment type="caution">
    <text evidence="12">The sequence shown here is derived from an EMBL/GenBank/DDBJ whole genome shotgun (WGS) entry which is preliminary data.</text>
</comment>
<accession>A0A0G1VHD4</accession>
<keyword evidence="5 7" id="KW-0687">Ribonucleoprotein</keyword>
<dbReference type="GO" id="GO:0019843">
    <property type="term" value="F:rRNA binding"/>
    <property type="evidence" value="ECO:0007669"/>
    <property type="project" value="UniProtKB-UniRule"/>
</dbReference>
<evidence type="ECO:0000256" key="6">
    <source>
        <dbReference type="ARBA" id="ARBA00035207"/>
    </source>
</evidence>
<name>A0A0G1VHD4_9BACT</name>
<dbReference type="PANTHER" id="PTHR13501:SF8">
    <property type="entry name" value="LARGE RIBOSOMAL SUBUNIT PROTEIN UL22M"/>
    <property type="match status" value="1"/>
</dbReference>